<evidence type="ECO:0000313" key="3">
    <source>
        <dbReference type="EMBL" id="GGI04527.1"/>
    </source>
</evidence>
<feature type="transmembrane region" description="Helical" evidence="1">
    <location>
        <begin position="14"/>
        <end position="33"/>
    </location>
</feature>
<dbReference type="Gene3D" id="3.30.2010.10">
    <property type="entry name" value="Metalloproteases ('zincins'), catalytic domain"/>
    <property type="match status" value="1"/>
</dbReference>
<gene>
    <name evidence="3" type="ORF">GCM10011354_09540</name>
</gene>
<dbReference type="PANTHER" id="PTHR34978:SF3">
    <property type="entry name" value="SLR0241 PROTEIN"/>
    <property type="match status" value="1"/>
</dbReference>
<dbReference type="InterPro" id="IPR052173">
    <property type="entry name" value="Beta-lactam_resp_regulator"/>
</dbReference>
<dbReference type="RefSeq" id="WP_130649671.1">
    <property type="nucleotide sequence ID" value="NZ_BMHA01000003.1"/>
</dbReference>
<sequence>MDLGVLFTLPLESVAVRAVLATVGCMLLVRALLRTGLRAPSVRVATALAPAAAVGAVVLLSWGRLHLPSLMLPVEAADALPIPVRDGYLHFAPIAAPLLVGVWASVAGVRLWRRGRRFRRARRTALLALRQGAPAPSVQAVAERLAAQLRVPAPAVSVLPSCPGGAVVVGTRRPVILLGQDLLDRLDAAELEGVLAHEIAHVRRRDNLVAAVLGVVRDLTFFVPGGGWAVGQLHRERELAADQVAVAATERPGALASGLLKVLEAGPRLSSACSALAPGGSLVDRVRVLVDDQPSVTDRRRVTEGVALGGTVVVAVTAALVVPTALTGDEHQRDAVAVVWSASVPSVAGEGLPSTPTRVFDVYRRTNLDVGQPSVTSYAQLDERSYENRRSTLHACGDDGSGCPEAERQVGLGLRPRPDIRVDDALTSRWQAATPVVSRGQSGDGFGVYWLQRAQ</sequence>
<feature type="domain" description="Peptidase M56" evidence="2">
    <location>
        <begin position="167"/>
        <end position="286"/>
    </location>
</feature>
<feature type="transmembrane region" description="Helical" evidence="1">
    <location>
        <begin position="87"/>
        <end position="112"/>
    </location>
</feature>
<dbReference type="EMBL" id="BMHA01000003">
    <property type="protein sequence ID" value="GGI04527.1"/>
    <property type="molecule type" value="Genomic_DNA"/>
</dbReference>
<dbReference type="Pfam" id="PF05569">
    <property type="entry name" value="Peptidase_M56"/>
    <property type="match status" value="1"/>
</dbReference>
<dbReference type="InterPro" id="IPR008756">
    <property type="entry name" value="Peptidase_M56"/>
</dbReference>
<feature type="transmembrane region" description="Helical" evidence="1">
    <location>
        <begin position="306"/>
        <end position="326"/>
    </location>
</feature>
<reference evidence="3" key="2">
    <citation type="submission" date="2020-09" db="EMBL/GenBank/DDBJ databases">
        <authorList>
            <person name="Sun Q."/>
            <person name="Zhou Y."/>
        </authorList>
    </citation>
    <scope>NUCLEOTIDE SEQUENCE</scope>
    <source>
        <strain evidence="3">CGMCC 1.14988</strain>
    </source>
</reference>
<dbReference type="PANTHER" id="PTHR34978">
    <property type="entry name" value="POSSIBLE SENSOR-TRANSDUCER PROTEIN BLAR"/>
    <property type="match status" value="1"/>
</dbReference>
<keyword evidence="1" id="KW-0472">Membrane</keyword>
<dbReference type="CDD" id="cd07341">
    <property type="entry name" value="M56_BlaR1_MecR1_like"/>
    <property type="match status" value="1"/>
</dbReference>
<proteinExistence type="predicted"/>
<dbReference type="Proteomes" id="UP000650511">
    <property type="component" value="Unassembled WGS sequence"/>
</dbReference>
<name>A0A8J3A6D1_9ACTN</name>
<organism evidence="3 4">
    <name type="scientific">Egicoccus halophilus</name>
    <dbReference type="NCBI Taxonomy" id="1670830"/>
    <lineage>
        <taxon>Bacteria</taxon>
        <taxon>Bacillati</taxon>
        <taxon>Actinomycetota</taxon>
        <taxon>Nitriliruptoria</taxon>
        <taxon>Egicoccales</taxon>
        <taxon>Egicoccaceae</taxon>
        <taxon>Egicoccus</taxon>
    </lineage>
</organism>
<keyword evidence="1" id="KW-1133">Transmembrane helix</keyword>
<evidence type="ECO:0000313" key="4">
    <source>
        <dbReference type="Proteomes" id="UP000650511"/>
    </source>
</evidence>
<keyword evidence="4" id="KW-1185">Reference proteome</keyword>
<dbReference type="OrthoDB" id="15218at2"/>
<reference evidence="3" key="1">
    <citation type="journal article" date="2014" name="Int. J. Syst. Evol. Microbiol.">
        <title>Complete genome sequence of Corynebacterium casei LMG S-19264T (=DSM 44701T), isolated from a smear-ripened cheese.</title>
        <authorList>
            <consortium name="US DOE Joint Genome Institute (JGI-PGF)"/>
            <person name="Walter F."/>
            <person name="Albersmeier A."/>
            <person name="Kalinowski J."/>
            <person name="Ruckert C."/>
        </authorList>
    </citation>
    <scope>NUCLEOTIDE SEQUENCE</scope>
    <source>
        <strain evidence="3">CGMCC 1.14988</strain>
    </source>
</reference>
<feature type="transmembrane region" description="Helical" evidence="1">
    <location>
        <begin position="45"/>
        <end position="67"/>
    </location>
</feature>
<keyword evidence="1" id="KW-0812">Transmembrane</keyword>
<evidence type="ECO:0000256" key="1">
    <source>
        <dbReference type="SAM" id="Phobius"/>
    </source>
</evidence>
<protein>
    <recommendedName>
        <fullName evidence="2">Peptidase M56 domain-containing protein</fullName>
    </recommendedName>
</protein>
<accession>A0A8J3A6D1</accession>
<comment type="caution">
    <text evidence="3">The sequence shown here is derived from an EMBL/GenBank/DDBJ whole genome shotgun (WGS) entry which is preliminary data.</text>
</comment>
<dbReference type="AlphaFoldDB" id="A0A8J3A6D1"/>
<evidence type="ECO:0000259" key="2">
    <source>
        <dbReference type="Pfam" id="PF05569"/>
    </source>
</evidence>